<evidence type="ECO:0000313" key="3">
    <source>
        <dbReference type="Proteomes" id="UP001165041"/>
    </source>
</evidence>
<feature type="transmembrane region" description="Helical" evidence="1">
    <location>
        <begin position="74"/>
        <end position="95"/>
    </location>
</feature>
<evidence type="ECO:0000256" key="1">
    <source>
        <dbReference type="SAM" id="Phobius"/>
    </source>
</evidence>
<gene>
    <name evidence="2" type="ORF">Kpho02_28110</name>
</gene>
<proteinExistence type="predicted"/>
<keyword evidence="1" id="KW-0472">Membrane</keyword>
<dbReference type="AlphaFoldDB" id="A0A9W6Q9H1"/>
<dbReference type="Proteomes" id="UP001165041">
    <property type="component" value="Unassembled WGS sequence"/>
</dbReference>
<accession>A0A9W6Q9H1</accession>
<dbReference type="EMBL" id="BSSA01000008">
    <property type="protein sequence ID" value="GLW70512.1"/>
    <property type="molecule type" value="Genomic_DNA"/>
</dbReference>
<evidence type="ECO:0000313" key="2">
    <source>
        <dbReference type="EMBL" id="GLW70512.1"/>
    </source>
</evidence>
<keyword evidence="1" id="KW-1133">Transmembrane helix</keyword>
<reference evidence="2" key="1">
    <citation type="submission" date="2023-02" db="EMBL/GenBank/DDBJ databases">
        <title>Kitasatospora phosalacinea NBRC 14627.</title>
        <authorList>
            <person name="Ichikawa N."/>
            <person name="Sato H."/>
            <person name="Tonouchi N."/>
        </authorList>
    </citation>
    <scope>NUCLEOTIDE SEQUENCE</scope>
    <source>
        <strain evidence="2">NBRC 14627</strain>
    </source>
</reference>
<comment type="caution">
    <text evidence="2">The sequence shown here is derived from an EMBL/GenBank/DDBJ whole genome shotgun (WGS) entry which is preliminary data.</text>
</comment>
<keyword evidence="1" id="KW-0812">Transmembrane</keyword>
<dbReference type="RefSeq" id="WP_285736333.1">
    <property type="nucleotide sequence ID" value="NZ_BSSA01000008.1"/>
</dbReference>
<organism evidence="2 3">
    <name type="scientific">Kitasatospora phosalacinea</name>
    <dbReference type="NCBI Taxonomy" id="2065"/>
    <lineage>
        <taxon>Bacteria</taxon>
        <taxon>Bacillati</taxon>
        <taxon>Actinomycetota</taxon>
        <taxon>Actinomycetes</taxon>
        <taxon>Kitasatosporales</taxon>
        <taxon>Streptomycetaceae</taxon>
        <taxon>Kitasatospora</taxon>
    </lineage>
</organism>
<protein>
    <submittedName>
        <fullName evidence="2">Uncharacterized protein</fullName>
    </submittedName>
</protein>
<sequence length="101" mass="10448">MSIAGVAVAAAQVATGGGVVRFGVRLQQSTRRRGVEFSGLRLLRRARLTVVPPGSGPACLGVFRLVPSPWERPFALLALLLVPAAPAPLVAGAVGGRRAKR</sequence>
<name>A0A9W6Q9H1_9ACTN</name>